<dbReference type="EMBL" id="JAAAHW010007211">
    <property type="protein sequence ID" value="KAF9950193.1"/>
    <property type="molecule type" value="Genomic_DNA"/>
</dbReference>
<evidence type="ECO:0000313" key="4">
    <source>
        <dbReference type="Proteomes" id="UP000749646"/>
    </source>
</evidence>
<evidence type="ECO:0000313" key="3">
    <source>
        <dbReference type="EMBL" id="KAF9950193.1"/>
    </source>
</evidence>
<reference evidence="3" key="1">
    <citation type="journal article" date="2020" name="Fungal Divers.">
        <title>Resolving the Mortierellaceae phylogeny through synthesis of multi-gene phylogenetics and phylogenomics.</title>
        <authorList>
            <person name="Vandepol N."/>
            <person name="Liber J."/>
            <person name="Desiro A."/>
            <person name="Na H."/>
            <person name="Kennedy M."/>
            <person name="Barry K."/>
            <person name="Grigoriev I.V."/>
            <person name="Miller A.N."/>
            <person name="O'Donnell K."/>
            <person name="Stajich J.E."/>
            <person name="Bonito G."/>
        </authorList>
    </citation>
    <scope>NUCLEOTIDE SEQUENCE</scope>
    <source>
        <strain evidence="3">MES-2147</strain>
    </source>
</reference>
<keyword evidence="2" id="KW-0732">Signal</keyword>
<organism evidence="3 4">
    <name type="scientific">Modicella reniformis</name>
    <dbReference type="NCBI Taxonomy" id="1440133"/>
    <lineage>
        <taxon>Eukaryota</taxon>
        <taxon>Fungi</taxon>
        <taxon>Fungi incertae sedis</taxon>
        <taxon>Mucoromycota</taxon>
        <taxon>Mortierellomycotina</taxon>
        <taxon>Mortierellomycetes</taxon>
        <taxon>Mortierellales</taxon>
        <taxon>Mortierellaceae</taxon>
        <taxon>Modicella</taxon>
    </lineage>
</organism>
<keyword evidence="4" id="KW-1185">Reference proteome</keyword>
<evidence type="ECO:0000256" key="1">
    <source>
        <dbReference type="SAM" id="Coils"/>
    </source>
</evidence>
<feature type="coiled-coil region" evidence="1">
    <location>
        <begin position="106"/>
        <end position="140"/>
    </location>
</feature>
<name>A0A9P6IZ49_9FUNG</name>
<dbReference type="Proteomes" id="UP000749646">
    <property type="component" value="Unassembled WGS sequence"/>
</dbReference>
<evidence type="ECO:0000256" key="2">
    <source>
        <dbReference type="SAM" id="SignalP"/>
    </source>
</evidence>
<feature type="chain" id="PRO_5040418620" evidence="2">
    <location>
        <begin position="19"/>
        <end position="158"/>
    </location>
</feature>
<comment type="caution">
    <text evidence="3">The sequence shown here is derived from an EMBL/GenBank/DDBJ whole genome shotgun (WGS) entry which is preliminary data.</text>
</comment>
<accession>A0A9P6IZ49</accession>
<proteinExistence type="predicted"/>
<dbReference type="OrthoDB" id="2377581at2759"/>
<gene>
    <name evidence="3" type="ORF">BGZ65_006777</name>
</gene>
<sequence>MVIFYFFTAILLLNVLIAIMNDAYTESATEGEISHWKLLSGVIAEVETYAMSEKARERGDYYPKHIYYCASEEEAMRFHSNFSITDVSKLYSDKSSFVVDTPKEEAASLRENQRIMNEEIAKLKELLVNQTRLIETLVRNTGLSTNNFDNDYQRQEAH</sequence>
<keyword evidence="1" id="KW-0175">Coiled coil</keyword>
<protein>
    <submittedName>
        <fullName evidence="3">Uncharacterized protein</fullName>
    </submittedName>
</protein>
<dbReference type="AlphaFoldDB" id="A0A9P6IZ49"/>
<feature type="signal peptide" evidence="2">
    <location>
        <begin position="1"/>
        <end position="18"/>
    </location>
</feature>